<feature type="zinc finger region" description="C3H1-type" evidence="5">
    <location>
        <begin position="47"/>
        <end position="75"/>
    </location>
</feature>
<dbReference type="InterPro" id="IPR045877">
    <property type="entry name" value="ZFP36-like"/>
</dbReference>
<dbReference type="PROSITE" id="PS50103">
    <property type="entry name" value="ZF_C3H1"/>
    <property type="match status" value="7"/>
</dbReference>
<feature type="compositionally biased region" description="Pro residues" evidence="6">
    <location>
        <begin position="182"/>
        <end position="195"/>
    </location>
</feature>
<feature type="compositionally biased region" description="Pro residues" evidence="6">
    <location>
        <begin position="101"/>
        <end position="118"/>
    </location>
</feature>
<dbReference type="STRING" id="933084.A0A067PHS9"/>
<feature type="region of interest" description="Disordered" evidence="6">
    <location>
        <begin position="78"/>
        <end position="118"/>
    </location>
</feature>
<feature type="zinc finger region" description="C3H1-type" evidence="5">
    <location>
        <begin position="336"/>
        <end position="364"/>
    </location>
</feature>
<dbReference type="PANTHER" id="PTHR12547">
    <property type="entry name" value="CCCH ZINC FINGER/TIS11-RELATED"/>
    <property type="match status" value="1"/>
</dbReference>
<dbReference type="PRINTS" id="PR01217">
    <property type="entry name" value="PRICHEXTENSN"/>
</dbReference>
<feature type="domain" description="C3H1-type" evidence="7">
    <location>
        <begin position="264"/>
        <end position="292"/>
    </location>
</feature>
<feature type="domain" description="C3H1-type" evidence="7">
    <location>
        <begin position="120"/>
        <end position="148"/>
    </location>
</feature>
<keyword evidence="3 5" id="KW-0863">Zinc-finger</keyword>
<keyword evidence="9" id="KW-1185">Reference proteome</keyword>
<evidence type="ECO:0000259" key="7">
    <source>
        <dbReference type="PROSITE" id="PS50103"/>
    </source>
</evidence>
<evidence type="ECO:0000313" key="9">
    <source>
        <dbReference type="Proteomes" id="UP000027265"/>
    </source>
</evidence>
<feature type="domain" description="C3H1-type" evidence="7">
    <location>
        <begin position="336"/>
        <end position="364"/>
    </location>
</feature>
<feature type="region of interest" description="Disordered" evidence="6">
    <location>
        <begin position="314"/>
        <end position="338"/>
    </location>
</feature>
<evidence type="ECO:0000256" key="4">
    <source>
        <dbReference type="ARBA" id="ARBA00022833"/>
    </source>
</evidence>
<dbReference type="Pfam" id="PF00642">
    <property type="entry name" value="zf-CCCH"/>
    <property type="match status" value="4"/>
</dbReference>
<keyword evidence="1 5" id="KW-0479">Metal-binding</keyword>
<dbReference type="InterPro" id="IPR036855">
    <property type="entry name" value="Znf_CCCH_sf"/>
</dbReference>
<dbReference type="GO" id="GO:0008270">
    <property type="term" value="F:zinc ion binding"/>
    <property type="evidence" value="ECO:0007669"/>
    <property type="project" value="UniProtKB-KW"/>
</dbReference>
<dbReference type="Pfam" id="PF14608">
    <property type="entry name" value="zf-CCCH_2"/>
    <property type="match status" value="2"/>
</dbReference>
<feature type="compositionally biased region" description="Pro residues" evidence="6">
    <location>
        <begin position="245"/>
        <end position="266"/>
    </location>
</feature>
<dbReference type="AlphaFoldDB" id="A0A067PHS9"/>
<dbReference type="GO" id="GO:0003729">
    <property type="term" value="F:mRNA binding"/>
    <property type="evidence" value="ECO:0007669"/>
    <property type="project" value="InterPro"/>
</dbReference>
<feature type="domain" description="C3H1-type" evidence="7">
    <location>
        <begin position="405"/>
        <end position="433"/>
    </location>
</feature>
<evidence type="ECO:0000313" key="8">
    <source>
        <dbReference type="EMBL" id="KDQ53395.1"/>
    </source>
</evidence>
<feature type="zinc finger region" description="C3H1-type" evidence="5">
    <location>
        <begin position="405"/>
        <end position="433"/>
    </location>
</feature>
<feature type="region of interest" description="Disordered" evidence="6">
    <location>
        <begin position="507"/>
        <end position="542"/>
    </location>
</feature>
<feature type="zinc finger region" description="C3H1-type" evidence="5">
    <location>
        <begin position="192"/>
        <end position="220"/>
    </location>
</feature>
<feature type="zinc finger region" description="C3H1-type" evidence="5">
    <location>
        <begin position="264"/>
        <end position="292"/>
    </location>
</feature>
<dbReference type="InterPro" id="IPR000571">
    <property type="entry name" value="Znf_CCCH"/>
</dbReference>
<dbReference type="Gene3D" id="4.10.1000.10">
    <property type="entry name" value="Zinc finger, CCCH-type"/>
    <property type="match status" value="2"/>
</dbReference>
<dbReference type="SUPFAM" id="SSF90229">
    <property type="entry name" value="CCCH zinc finger"/>
    <property type="match status" value="6"/>
</dbReference>
<feature type="domain" description="C3H1-type" evidence="7">
    <location>
        <begin position="47"/>
        <end position="75"/>
    </location>
</feature>
<organism evidence="8 9">
    <name type="scientific">Jaapia argillacea MUCL 33604</name>
    <dbReference type="NCBI Taxonomy" id="933084"/>
    <lineage>
        <taxon>Eukaryota</taxon>
        <taxon>Fungi</taxon>
        <taxon>Dikarya</taxon>
        <taxon>Basidiomycota</taxon>
        <taxon>Agaricomycotina</taxon>
        <taxon>Agaricomycetes</taxon>
        <taxon>Agaricomycetidae</taxon>
        <taxon>Jaapiales</taxon>
        <taxon>Jaapiaceae</taxon>
        <taxon>Jaapia</taxon>
    </lineage>
</organism>
<feature type="domain" description="C3H1-type" evidence="7">
    <location>
        <begin position="192"/>
        <end position="220"/>
    </location>
</feature>
<dbReference type="Gene3D" id="2.30.30.1190">
    <property type="match status" value="1"/>
</dbReference>
<feature type="compositionally biased region" description="Pro residues" evidence="6">
    <location>
        <begin position="317"/>
        <end position="338"/>
    </location>
</feature>
<gene>
    <name evidence="8" type="ORF">JAAARDRAFT_434453</name>
</gene>
<dbReference type="Gene3D" id="6.10.250.3220">
    <property type="match status" value="2"/>
</dbReference>
<dbReference type="OrthoDB" id="411372at2759"/>
<name>A0A067PHS9_9AGAM</name>
<evidence type="ECO:0000256" key="1">
    <source>
        <dbReference type="ARBA" id="ARBA00022723"/>
    </source>
</evidence>
<dbReference type="InterPro" id="IPR041367">
    <property type="entry name" value="Znf-CCCH_4"/>
</dbReference>
<feature type="domain" description="C3H1-type" evidence="7">
    <location>
        <begin position="2"/>
        <end position="29"/>
    </location>
</feature>
<feature type="region of interest" description="Disordered" evidence="6">
    <location>
        <begin position="168"/>
        <end position="195"/>
    </location>
</feature>
<dbReference type="Proteomes" id="UP000027265">
    <property type="component" value="Unassembled WGS sequence"/>
</dbReference>
<feature type="zinc finger region" description="C3H1-type" evidence="5">
    <location>
        <begin position="2"/>
        <end position="29"/>
    </location>
</feature>
<reference evidence="9" key="1">
    <citation type="journal article" date="2014" name="Proc. Natl. Acad. Sci. U.S.A.">
        <title>Extensive sampling of basidiomycete genomes demonstrates inadequacy of the white-rot/brown-rot paradigm for wood decay fungi.</title>
        <authorList>
            <person name="Riley R."/>
            <person name="Salamov A.A."/>
            <person name="Brown D.W."/>
            <person name="Nagy L.G."/>
            <person name="Floudas D."/>
            <person name="Held B.W."/>
            <person name="Levasseur A."/>
            <person name="Lombard V."/>
            <person name="Morin E."/>
            <person name="Otillar R."/>
            <person name="Lindquist E.A."/>
            <person name="Sun H."/>
            <person name="LaButti K.M."/>
            <person name="Schmutz J."/>
            <person name="Jabbour D."/>
            <person name="Luo H."/>
            <person name="Baker S.E."/>
            <person name="Pisabarro A.G."/>
            <person name="Walton J.D."/>
            <person name="Blanchette R.A."/>
            <person name="Henrissat B."/>
            <person name="Martin F."/>
            <person name="Cullen D."/>
            <person name="Hibbett D.S."/>
            <person name="Grigoriev I.V."/>
        </authorList>
    </citation>
    <scope>NUCLEOTIDE SEQUENCE [LARGE SCALE GENOMIC DNA]</scope>
    <source>
        <strain evidence="9">MUCL 33604</strain>
    </source>
</reference>
<evidence type="ECO:0000256" key="5">
    <source>
        <dbReference type="PROSITE-ProRule" id="PRU00723"/>
    </source>
</evidence>
<dbReference type="EMBL" id="KL197734">
    <property type="protein sequence ID" value="KDQ53395.1"/>
    <property type="molecule type" value="Genomic_DNA"/>
</dbReference>
<keyword evidence="2" id="KW-0677">Repeat</keyword>
<sequence>MSQSQTLCVFFKKGKCKYGEECRFRHDVSEMDSVGVGSKKQRPVPISSPSQTCNYFSKMGKCRYGTACRYRHDHSGTAIGSDLKTRPKETLSGMAVESDPEPQPVQYPTNSPPPTYHPDPAPTKTCKYFFKTGNCRHGTACRFLHLSGTAVGSDLKTSTQESLFGLAIESDPEPQRVQSPTNSPPPTYQPHPAPTKPCKYFSKTGSCRYDTACRFLHISGTTVGSDLKTSTQEILFGLAIESDPEPQPVQSPTNSPPPTYQPHPTPTKPCKYFSKTGSCRDDTACRFLHLSGTAVGSDLKTPPHETLFGLAIKSDPEPQPVQSPTNSPPPTYQPHPTPTKPCTYFAKTGSCRYDTACRFSHLSWTSVGSDLKTRHQNTPSGIVLVSDPEPQPPTTLLPPTYHPHPTPTKPCKCFSKTGNCKYRMACRFLHVSGTAAKSDPKVRRHSFPGALPNRLTDRAYSCLWNLSLERLLKLIRWYVGPFVERPLSNRIIDRIYSSLSLRSLQPTLPDSSPTASPNSSPHTQLPLLSTTPLVPPSLSSLA</sequence>
<dbReference type="Pfam" id="PF18044">
    <property type="entry name" value="zf-CCCH_4"/>
    <property type="match status" value="1"/>
</dbReference>
<protein>
    <recommendedName>
        <fullName evidence="7">C3H1-type domain-containing protein</fullName>
    </recommendedName>
</protein>
<dbReference type="HOGENOM" id="CLU_502528_0_0_1"/>
<feature type="compositionally biased region" description="Low complexity" evidence="6">
    <location>
        <begin position="519"/>
        <end position="542"/>
    </location>
</feature>
<keyword evidence="4 5" id="KW-0862">Zinc</keyword>
<evidence type="ECO:0000256" key="3">
    <source>
        <dbReference type="ARBA" id="ARBA00022771"/>
    </source>
</evidence>
<evidence type="ECO:0000256" key="2">
    <source>
        <dbReference type="ARBA" id="ARBA00022737"/>
    </source>
</evidence>
<evidence type="ECO:0000256" key="6">
    <source>
        <dbReference type="SAM" id="MobiDB-lite"/>
    </source>
</evidence>
<feature type="compositionally biased region" description="Polar residues" evidence="6">
    <location>
        <begin position="507"/>
        <end position="518"/>
    </location>
</feature>
<accession>A0A067PHS9</accession>
<feature type="zinc finger region" description="C3H1-type" evidence="5">
    <location>
        <begin position="120"/>
        <end position="148"/>
    </location>
</feature>
<dbReference type="PANTHER" id="PTHR12547:SF18">
    <property type="entry name" value="PROTEIN TIS11"/>
    <property type="match status" value="1"/>
</dbReference>
<proteinExistence type="predicted"/>
<feature type="region of interest" description="Disordered" evidence="6">
    <location>
        <begin position="242"/>
        <end position="266"/>
    </location>
</feature>
<dbReference type="InParanoid" id="A0A067PHS9"/>
<dbReference type="SMART" id="SM00356">
    <property type="entry name" value="ZnF_C3H1"/>
    <property type="match status" value="7"/>
</dbReference>